<accession>A0AAD4UVM5</accession>
<organism evidence="1 2">
    <name type="scientific">Prunus dulcis</name>
    <name type="common">Almond</name>
    <name type="synonym">Amygdalus dulcis</name>
    <dbReference type="NCBI Taxonomy" id="3755"/>
    <lineage>
        <taxon>Eukaryota</taxon>
        <taxon>Viridiplantae</taxon>
        <taxon>Streptophyta</taxon>
        <taxon>Embryophyta</taxon>
        <taxon>Tracheophyta</taxon>
        <taxon>Spermatophyta</taxon>
        <taxon>Magnoliopsida</taxon>
        <taxon>eudicotyledons</taxon>
        <taxon>Gunneridae</taxon>
        <taxon>Pentapetalae</taxon>
        <taxon>rosids</taxon>
        <taxon>fabids</taxon>
        <taxon>Rosales</taxon>
        <taxon>Rosaceae</taxon>
        <taxon>Amygdaloideae</taxon>
        <taxon>Amygdaleae</taxon>
        <taxon>Prunus</taxon>
    </lineage>
</organism>
<protein>
    <submittedName>
        <fullName evidence="1">Uncharacterized protein</fullName>
    </submittedName>
</protein>
<dbReference type="Proteomes" id="UP001054821">
    <property type="component" value="Chromosome 8"/>
</dbReference>
<dbReference type="EMBL" id="JAJFAZ020000008">
    <property type="protein sequence ID" value="KAI5313670.1"/>
    <property type="molecule type" value="Genomic_DNA"/>
</dbReference>
<name>A0AAD4UVM5_PRUDU</name>
<sequence>MFLTVNTAKMALVEPQPSTPTHVVVEDVTEVIGGPVLRPNSATSLEIQQLFSSNGDIQNQLNHQWMQEMAQTIATQNAQINERFDRLLGQEKWTQNGNQVTPNGVPVAGPLVEVQSNILGSNMPQLNPIS</sequence>
<reference evidence="1 2" key="1">
    <citation type="journal article" date="2022" name="G3 (Bethesda)">
        <title>Whole-genome sequence and methylome profiling of the almond [Prunus dulcis (Mill.) D.A. Webb] cultivar 'Nonpareil'.</title>
        <authorList>
            <person name="D'Amico-Willman K.M."/>
            <person name="Ouma W.Z."/>
            <person name="Meulia T."/>
            <person name="Sideli G.M."/>
            <person name="Gradziel T.M."/>
            <person name="Fresnedo-Ramirez J."/>
        </authorList>
    </citation>
    <scope>NUCLEOTIDE SEQUENCE [LARGE SCALE GENOMIC DNA]</scope>
    <source>
        <strain evidence="1">Clone GOH B32 T37-40</strain>
    </source>
</reference>
<gene>
    <name evidence="1" type="ORF">L3X38_042846</name>
</gene>
<evidence type="ECO:0000313" key="2">
    <source>
        <dbReference type="Proteomes" id="UP001054821"/>
    </source>
</evidence>
<evidence type="ECO:0000313" key="1">
    <source>
        <dbReference type="EMBL" id="KAI5313670.1"/>
    </source>
</evidence>
<comment type="caution">
    <text evidence="1">The sequence shown here is derived from an EMBL/GenBank/DDBJ whole genome shotgun (WGS) entry which is preliminary data.</text>
</comment>
<keyword evidence="2" id="KW-1185">Reference proteome</keyword>
<dbReference type="AlphaFoldDB" id="A0AAD4UVM5"/>
<proteinExistence type="predicted"/>